<dbReference type="EMBL" id="BMPI01000056">
    <property type="protein sequence ID" value="GGM67931.1"/>
    <property type="molecule type" value="Genomic_DNA"/>
</dbReference>
<proteinExistence type="predicted"/>
<accession>A0A917UB30</accession>
<keyword evidence="3" id="KW-1185">Reference proteome</keyword>
<keyword evidence="1" id="KW-0472">Membrane</keyword>
<dbReference type="RefSeq" id="WP_190255468.1">
    <property type="nucleotide sequence ID" value="NZ_BMPI01000056.1"/>
</dbReference>
<comment type="caution">
    <text evidence="2">The sequence shown here is derived from an EMBL/GenBank/DDBJ whole genome shotgun (WGS) entry which is preliminary data.</text>
</comment>
<sequence>MIAILVRVAAPVVAAVLYGVGAPWWVAAPLALVPLGALGIATGHRRAGAALLVAAAATGLYGLHELEPDLPLWIAIVGGAVVEGALVVLVWALIHRLRRPGLR</sequence>
<evidence type="ECO:0000256" key="1">
    <source>
        <dbReference type="SAM" id="Phobius"/>
    </source>
</evidence>
<organism evidence="2 3">
    <name type="scientific">Dactylosporangium sucinum</name>
    <dbReference type="NCBI Taxonomy" id="1424081"/>
    <lineage>
        <taxon>Bacteria</taxon>
        <taxon>Bacillati</taxon>
        <taxon>Actinomycetota</taxon>
        <taxon>Actinomycetes</taxon>
        <taxon>Micromonosporales</taxon>
        <taxon>Micromonosporaceae</taxon>
        <taxon>Dactylosporangium</taxon>
    </lineage>
</organism>
<reference evidence="2" key="1">
    <citation type="journal article" date="2014" name="Int. J. Syst. Evol. Microbiol.">
        <title>Complete genome sequence of Corynebacterium casei LMG S-19264T (=DSM 44701T), isolated from a smear-ripened cheese.</title>
        <authorList>
            <consortium name="US DOE Joint Genome Institute (JGI-PGF)"/>
            <person name="Walter F."/>
            <person name="Albersmeier A."/>
            <person name="Kalinowski J."/>
            <person name="Ruckert C."/>
        </authorList>
    </citation>
    <scope>NUCLEOTIDE SEQUENCE</scope>
    <source>
        <strain evidence="2">JCM 19831</strain>
    </source>
</reference>
<evidence type="ECO:0000313" key="3">
    <source>
        <dbReference type="Proteomes" id="UP000642070"/>
    </source>
</evidence>
<dbReference type="Proteomes" id="UP000642070">
    <property type="component" value="Unassembled WGS sequence"/>
</dbReference>
<dbReference type="AlphaFoldDB" id="A0A917UB30"/>
<evidence type="ECO:0000313" key="2">
    <source>
        <dbReference type="EMBL" id="GGM67931.1"/>
    </source>
</evidence>
<keyword evidence="1" id="KW-0812">Transmembrane</keyword>
<name>A0A917UB30_9ACTN</name>
<reference evidence="2" key="2">
    <citation type="submission" date="2020-09" db="EMBL/GenBank/DDBJ databases">
        <authorList>
            <person name="Sun Q."/>
            <person name="Ohkuma M."/>
        </authorList>
    </citation>
    <scope>NUCLEOTIDE SEQUENCE</scope>
    <source>
        <strain evidence="2">JCM 19831</strain>
    </source>
</reference>
<gene>
    <name evidence="2" type="ORF">GCM10007977_082180</name>
</gene>
<keyword evidence="1" id="KW-1133">Transmembrane helix</keyword>
<protein>
    <submittedName>
        <fullName evidence="2">Uncharacterized protein</fullName>
    </submittedName>
</protein>
<feature type="transmembrane region" description="Helical" evidence="1">
    <location>
        <begin position="70"/>
        <end position="94"/>
    </location>
</feature>